<evidence type="ECO:0000313" key="3">
    <source>
        <dbReference type="Proteomes" id="UP001145069"/>
    </source>
</evidence>
<comment type="caution">
    <text evidence="2">The sequence shown here is derived from an EMBL/GenBank/DDBJ whole genome shotgun (WGS) entry which is preliminary data.</text>
</comment>
<feature type="chain" id="PRO_5040745999" evidence="1">
    <location>
        <begin position="18"/>
        <end position="329"/>
    </location>
</feature>
<proteinExistence type="predicted"/>
<dbReference type="EMBL" id="JAMQKC010000010">
    <property type="protein sequence ID" value="MDC3417538.1"/>
    <property type="molecule type" value="Genomic_DNA"/>
</dbReference>
<accession>A0A9X3WEH9</accession>
<dbReference type="Proteomes" id="UP001145069">
    <property type="component" value="Unassembled WGS sequence"/>
</dbReference>
<dbReference type="Pfam" id="PF13379">
    <property type="entry name" value="NMT1_2"/>
    <property type="match status" value="1"/>
</dbReference>
<feature type="signal peptide" evidence="1">
    <location>
        <begin position="1"/>
        <end position="17"/>
    </location>
</feature>
<protein>
    <submittedName>
        <fullName evidence="2">ABC transporter substrate-binding protein</fullName>
    </submittedName>
</protein>
<dbReference type="PANTHER" id="PTHR30024">
    <property type="entry name" value="ALIPHATIC SULFONATES-BINDING PROTEIN-RELATED"/>
    <property type="match status" value="1"/>
</dbReference>
<dbReference type="PROSITE" id="PS51257">
    <property type="entry name" value="PROKAR_LIPOPROTEIN"/>
    <property type="match status" value="1"/>
</dbReference>
<reference evidence="2" key="1">
    <citation type="submission" date="2022-06" db="EMBL/GenBank/DDBJ databases">
        <title>Aquibacillus sp. a new bacterium isolated from soil saline samples.</title>
        <authorList>
            <person name="Galisteo C."/>
            <person name="De La Haba R."/>
            <person name="Sanchez-Porro C."/>
            <person name="Ventosa A."/>
        </authorList>
    </citation>
    <scope>NUCLEOTIDE SEQUENCE</scope>
    <source>
        <strain evidence="2">3ASR75-54</strain>
    </source>
</reference>
<name>A0A9X3WEH9_9BACI</name>
<dbReference type="Gene3D" id="3.40.190.10">
    <property type="entry name" value="Periplasmic binding protein-like II"/>
    <property type="match status" value="2"/>
</dbReference>
<dbReference type="SUPFAM" id="SSF53850">
    <property type="entry name" value="Periplasmic binding protein-like II"/>
    <property type="match status" value="1"/>
</dbReference>
<keyword evidence="1" id="KW-0732">Signal</keyword>
<sequence length="329" mass="35584">MKKLMGIFVIMTILVLAACGSTSEQNESESSQESTEKPSLNIGYVSILANAPGIVADKQGLFNEKLNATTYGFNSGPELYQALAAGELDVAYAGVPALVNWASRGLDVEVIAKVSEGQLGVVVSEQSDIKSVDQLKGEVIAGVKRGSGVDIITRGLILPKAGLSDTDVTIQEFKQPNIEAAVETGQASAGVLNEPFLTYALLRGKKQIVEEKDPALVVLTTKDALENKTEAVQAFIDVHKSTTESLNEANTEINQTLVDVFNIESIGDTVAEDIIKKAKENLTFSWEFNDDDFVYYQQLADAAYELGYIEKEVDTKSLFNLDFVEGVKE</sequence>
<organism evidence="2 3">
    <name type="scientific">Aquibacillus salsiterrae</name>
    <dbReference type="NCBI Taxonomy" id="2950439"/>
    <lineage>
        <taxon>Bacteria</taxon>
        <taxon>Bacillati</taxon>
        <taxon>Bacillota</taxon>
        <taxon>Bacilli</taxon>
        <taxon>Bacillales</taxon>
        <taxon>Bacillaceae</taxon>
        <taxon>Aquibacillus</taxon>
    </lineage>
</organism>
<keyword evidence="3" id="KW-1185">Reference proteome</keyword>
<evidence type="ECO:0000256" key="1">
    <source>
        <dbReference type="SAM" id="SignalP"/>
    </source>
</evidence>
<evidence type="ECO:0000313" key="2">
    <source>
        <dbReference type="EMBL" id="MDC3417538.1"/>
    </source>
</evidence>
<gene>
    <name evidence="2" type="ORF">NC799_11585</name>
</gene>
<dbReference type="AlphaFoldDB" id="A0A9X3WEH9"/>
<dbReference type="RefSeq" id="WP_272446607.1">
    <property type="nucleotide sequence ID" value="NZ_JAMQKC010000010.1"/>
</dbReference>